<proteinExistence type="predicted"/>
<organism evidence="1 2">
    <name type="scientific">Caballeronia udeis</name>
    <dbReference type="NCBI Taxonomy" id="1232866"/>
    <lineage>
        <taxon>Bacteria</taxon>
        <taxon>Pseudomonadati</taxon>
        <taxon>Pseudomonadota</taxon>
        <taxon>Betaproteobacteria</taxon>
        <taxon>Burkholderiales</taxon>
        <taxon>Burkholderiaceae</taxon>
        <taxon>Caballeronia</taxon>
    </lineage>
</organism>
<accession>A0A158IZ37</accession>
<dbReference type="EMBL" id="FCOK02000065">
    <property type="protein sequence ID" value="SAL61523.1"/>
    <property type="molecule type" value="Genomic_DNA"/>
</dbReference>
<dbReference type="AlphaFoldDB" id="A0A158IZ37"/>
<sequence>MSNSGWDIAMRRIDVEYDLPQFVASSLVRKITANNFRLAVTDRVKVGHLPDEVIARIEHIVIEAYLEAGEDVSEEILREDLWQQALTSRREMIVNGDLISEAEFRRRGNLTARRLSVLLADDSVFTIEVDGVEYFAASLAVPANQRRSVYEICRVIATAPSDARLDFLTSRRERLGDRSPLDVLKTMDGFKTVSQMATAWAAQWSRTVVKIFDGEHEVEQADVEPLYTAAADVDPRRPLWERASNALHLHGYQWPLGPYPDVRIFSLFVARQAAGDSTPIREACVQIHVDGERILIRIAAAVGTRLHSETLPRDEHESFIEIAKRIVGYLCKHL</sequence>
<name>A0A158IZ37_9BURK</name>
<evidence type="ECO:0000313" key="2">
    <source>
        <dbReference type="Proteomes" id="UP000054683"/>
    </source>
</evidence>
<dbReference type="OrthoDB" id="9005973at2"/>
<gene>
    <name evidence="1" type="ORF">AWB69_06842</name>
</gene>
<dbReference type="Proteomes" id="UP000054683">
    <property type="component" value="Unassembled WGS sequence"/>
</dbReference>
<protein>
    <submittedName>
        <fullName evidence="1">Uncharacterized protein</fullName>
    </submittedName>
</protein>
<reference evidence="1 2" key="1">
    <citation type="submission" date="2016-01" db="EMBL/GenBank/DDBJ databases">
        <authorList>
            <person name="Oliw E.H."/>
        </authorList>
    </citation>
    <scope>NUCLEOTIDE SEQUENCE [LARGE SCALE GENOMIC DNA]</scope>
    <source>
        <strain evidence="1">LMG 27134</strain>
    </source>
</reference>
<evidence type="ECO:0000313" key="1">
    <source>
        <dbReference type="EMBL" id="SAL61523.1"/>
    </source>
</evidence>